<dbReference type="Pfam" id="PF00053">
    <property type="entry name" value="EGF_laminin"/>
    <property type="match status" value="2"/>
</dbReference>
<comment type="subcellular location">
    <subcellularLocation>
        <location evidence="1">Secreted</location>
    </subcellularLocation>
</comment>
<keyword evidence="4 10" id="KW-0732">Signal</keyword>
<dbReference type="AlphaFoldDB" id="A0A9P1IB48"/>
<feature type="domain" description="Laminin EGF-like" evidence="11">
    <location>
        <begin position="736"/>
        <end position="787"/>
    </location>
</feature>
<feature type="domain" description="Kazal-like" evidence="12">
    <location>
        <begin position="159"/>
        <end position="222"/>
    </location>
</feature>
<evidence type="ECO:0008006" key="15">
    <source>
        <dbReference type="Google" id="ProtNLM"/>
    </source>
</evidence>
<feature type="domain" description="Kazal-like" evidence="12">
    <location>
        <begin position="671"/>
        <end position="731"/>
    </location>
</feature>
<evidence type="ECO:0000256" key="1">
    <source>
        <dbReference type="ARBA" id="ARBA00004613"/>
    </source>
</evidence>
<keyword evidence="9" id="KW-0424">Laminin EGF-like domain</keyword>
<evidence type="ECO:0000256" key="7">
    <source>
        <dbReference type="ARBA" id="ARBA00023157"/>
    </source>
</evidence>
<feature type="domain" description="Kazal-like" evidence="12">
    <location>
        <begin position="472"/>
        <end position="520"/>
    </location>
</feature>
<dbReference type="SUPFAM" id="SSF57196">
    <property type="entry name" value="EGF/Laminin"/>
    <property type="match status" value="1"/>
</dbReference>
<keyword evidence="8" id="KW-0325">Glycoprotein</keyword>
<feature type="domain" description="Laminin EGF-like" evidence="11">
    <location>
        <begin position="788"/>
        <end position="834"/>
    </location>
</feature>
<dbReference type="Pfam" id="PF07648">
    <property type="entry name" value="Kazal_2"/>
    <property type="match status" value="9"/>
</dbReference>
<sequence length="1033" mass="114359">MRNNLVQLFHIFLLFIQNANCYYNCSTPKITRSYLQNLVNEANTVVSANVKSIIYKNTDDINLEIEALEIKPIRFYKSPSRHLPKTITIYNLMKVEPCPYKLLTSEIRVFFLTENDELLAPLIRINLSVLDQLHTISKGKPHRHRRKSKRTVCENSLCPLGSKCDLHSGKCECRSKCRFKGEVVCGNDDVTYSSMCHLAVRSCMMAGKGKRLKMKSKGPCKKRNPCEDLRCAAGEECVVKQSDGILAANCVCPQNCPNYGDSIESSPVCSSHGVDYQSSCHLNHHACESKSNITVKYYGRCDPCHDFTCPRGLMCKLGKDRKPECRCSEQCSLEFSPVCGTDGKTYTNECILNLSSCKENRFIAIWKKGKCETYSTPCSNIQCAHGANCYIKSEDEAECQCHNKCEDVMRPVCATNGETFDNECEMRKRACETSTNLSIKHHGTCGVGVCATFSECKKPKVCEIENGKPKCICPKCTDELKEVCGSDGKTYPNECKLRQAVCLLGTNQNIFVKYNGICEGCESQKCDFYSSCVVGTNGKATCQCPDYCTGEHREVCGTDGVTYSSECHLRKSACHYKKFIVTAFEGKCDACLHVQCTYGQECRNGICICSYNCPENPPANARICGENGVLYPSFCHLQLASCQKGSPIGEMPPTHCHSSIATFPAQSCTCTFGAICEQNQCKCPICDRRNLPYPICGSDGNIYQNQCDLNTISCRDQRLIHVLPLLSQCSQFNDTCQCNRVGSFGHTCDEFGQCKCRPGVTGLKCDHCMSGFWGIHLIAQGALSCTPCGCSSFGAARSDCEQSTGKCECHNGAIGDKCNLCEDGQILTASGCVLASNYKTPRDCSSLKCHHSAKCVPSPSSFPDCICPNSCNLDTLGLIANMTVCGSDGETYSNMCEMKMFACKHQMDLTAVSMGICDNDNLEILGRLGREEKSGGKRLGSQCEDDDDCDKLNARCVTRPGRKSACECVEGSKSHLGKCEEIEKDEEKNGREHLNLEIGNVPRFLKKENVRRFSKLSINLRLSDRKKKDLFFE</sequence>
<dbReference type="InterPro" id="IPR036058">
    <property type="entry name" value="Kazal_dom_sf"/>
</dbReference>
<feature type="chain" id="PRO_5040503439" description="Agrin" evidence="10">
    <location>
        <begin position="22"/>
        <end position="1033"/>
    </location>
</feature>
<dbReference type="FunFam" id="3.30.60.30:FF:000024">
    <property type="entry name" value="Transmembrane agrin"/>
    <property type="match status" value="1"/>
</dbReference>
<dbReference type="InterPro" id="IPR008993">
    <property type="entry name" value="TIMP-like_OB-fold"/>
</dbReference>
<comment type="caution">
    <text evidence="9">Lacks conserved residue(s) required for the propagation of feature annotation.</text>
</comment>
<dbReference type="InterPro" id="IPR050653">
    <property type="entry name" value="Prot_Inhib_GrowthFact_Antg"/>
</dbReference>
<feature type="disulfide bond" evidence="9">
    <location>
        <begin position="756"/>
        <end position="765"/>
    </location>
</feature>
<evidence type="ECO:0000256" key="6">
    <source>
        <dbReference type="ARBA" id="ARBA00022900"/>
    </source>
</evidence>
<comment type="caution">
    <text evidence="13">The sequence shown here is derived from an EMBL/GenBank/DDBJ whole genome shotgun (WGS) entry which is preliminary data.</text>
</comment>
<evidence type="ECO:0000256" key="9">
    <source>
        <dbReference type="PROSITE-ProRule" id="PRU00460"/>
    </source>
</evidence>
<proteinExistence type="predicted"/>
<keyword evidence="2" id="KW-0964">Secreted</keyword>
<dbReference type="InterPro" id="IPR003645">
    <property type="entry name" value="Fol_N"/>
</dbReference>
<dbReference type="PANTHER" id="PTHR10913">
    <property type="entry name" value="FOLLISTATIN-RELATED"/>
    <property type="match status" value="1"/>
</dbReference>
<feature type="domain" description="Kazal-like" evidence="12">
    <location>
        <begin position="393"/>
        <end position="447"/>
    </location>
</feature>
<dbReference type="GO" id="GO:0030154">
    <property type="term" value="P:cell differentiation"/>
    <property type="evidence" value="ECO:0007669"/>
    <property type="project" value="TreeGrafter"/>
</dbReference>
<feature type="disulfide bond" evidence="9">
    <location>
        <begin position="809"/>
        <end position="818"/>
    </location>
</feature>
<accession>A0A9P1IB48</accession>
<dbReference type="InterPro" id="IPR002350">
    <property type="entry name" value="Kazal_dom"/>
</dbReference>
<feature type="disulfide bond" evidence="9">
    <location>
        <begin position="790"/>
        <end position="807"/>
    </location>
</feature>
<evidence type="ECO:0000256" key="4">
    <source>
        <dbReference type="ARBA" id="ARBA00022729"/>
    </source>
</evidence>
<dbReference type="FunFam" id="2.10.25.10:FF:000094">
    <property type="entry name" value="Laminin subunit alpha-2"/>
    <property type="match status" value="1"/>
</dbReference>
<keyword evidence="14" id="KW-1185">Reference proteome</keyword>
<feature type="disulfide bond" evidence="9">
    <location>
        <begin position="736"/>
        <end position="748"/>
    </location>
</feature>
<keyword evidence="5" id="KW-0677">Repeat</keyword>
<dbReference type="PANTHER" id="PTHR10913:SF45">
    <property type="entry name" value="FOLLISTATIN, ISOFORM A-RELATED"/>
    <property type="match status" value="1"/>
</dbReference>
<dbReference type="InterPro" id="IPR002049">
    <property type="entry name" value="LE_dom"/>
</dbReference>
<feature type="domain" description="Kazal-like" evidence="12">
    <location>
        <begin position="253"/>
        <end position="303"/>
    </location>
</feature>
<dbReference type="Gene3D" id="3.30.60.30">
    <property type="match status" value="9"/>
</dbReference>
<feature type="domain" description="Kazal-like" evidence="12">
    <location>
        <begin position="326"/>
        <end position="373"/>
    </location>
</feature>
<dbReference type="Proteomes" id="UP001152747">
    <property type="component" value="Unassembled WGS sequence"/>
</dbReference>
<feature type="domain" description="Kazal-like" evidence="12">
    <location>
        <begin position="543"/>
        <end position="590"/>
    </location>
</feature>
<dbReference type="SMART" id="SM00280">
    <property type="entry name" value="KAZAL"/>
    <property type="match status" value="9"/>
</dbReference>
<dbReference type="Gene3D" id="2.40.50.120">
    <property type="match status" value="1"/>
</dbReference>
<evidence type="ECO:0000256" key="2">
    <source>
        <dbReference type="ARBA" id="ARBA00022525"/>
    </source>
</evidence>
<evidence type="ECO:0000256" key="10">
    <source>
        <dbReference type="SAM" id="SignalP"/>
    </source>
</evidence>
<dbReference type="SMART" id="SM00180">
    <property type="entry name" value="EGF_Lam"/>
    <property type="match status" value="2"/>
</dbReference>
<evidence type="ECO:0000256" key="5">
    <source>
        <dbReference type="ARBA" id="ARBA00022737"/>
    </source>
</evidence>
<feature type="domain" description="Kazal-like" evidence="12">
    <location>
        <begin position="608"/>
        <end position="658"/>
    </location>
</feature>
<evidence type="ECO:0000313" key="13">
    <source>
        <dbReference type="EMBL" id="CAI5441603.1"/>
    </source>
</evidence>
<name>A0A9P1IB48_9PELO</name>
<keyword evidence="3" id="KW-0646">Protease inhibitor</keyword>
<evidence type="ECO:0000256" key="8">
    <source>
        <dbReference type="ARBA" id="ARBA00023180"/>
    </source>
</evidence>
<feature type="domain" description="Kazal-like" evidence="12">
    <location>
        <begin position="859"/>
        <end position="919"/>
    </location>
</feature>
<dbReference type="SUPFAM" id="SSF100895">
    <property type="entry name" value="Kazal-type serine protease inhibitors"/>
    <property type="match status" value="9"/>
</dbReference>
<dbReference type="FunFam" id="3.30.60.30:FF:000040">
    <property type="entry name" value="Agrin, putative"/>
    <property type="match status" value="2"/>
</dbReference>
<gene>
    <name evidence="13" type="ORF">CAMP_LOCUS4240</name>
</gene>
<dbReference type="OrthoDB" id="88467at2759"/>
<dbReference type="PROSITE" id="PS01248">
    <property type="entry name" value="EGF_LAM_1"/>
    <property type="match status" value="1"/>
</dbReference>
<evidence type="ECO:0000259" key="11">
    <source>
        <dbReference type="PROSITE" id="PS50027"/>
    </source>
</evidence>
<evidence type="ECO:0000256" key="3">
    <source>
        <dbReference type="ARBA" id="ARBA00022690"/>
    </source>
</evidence>
<dbReference type="Gene3D" id="2.10.25.10">
    <property type="entry name" value="Laminin"/>
    <property type="match status" value="2"/>
</dbReference>
<feature type="signal peptide" evidence="10">
    <location>
        <begin position="1"/>
        <end position="21"/>
    </location>
</feature>
<dbReference type="CDD" id="cd00055">
    <property type="entry name" value="EGF_Lam"/>
    <property type="match status" value="2"/>
</dbReference>
<evidence type="ECO:0000313" key="14">
    <source>
        <dbReference type="Proteomes" id="UP001152747"/>
    </source>
</evidence>
<dbReference type="EMBL" id="CANHGI010000002">
    <property type="protein sequence ID" value="CAI5441603.1"/>
    <property type="molecule type" value="Genomic_DNA"/>
</dbReference>
<keyword evidence="7 9" id="KW-1015">Disulfide bond</keyword>
<reference evidence="13" key="1">
    <citation type="submission" date="2022-11" db="EMBL/GenBank/DDBJ databases">
        <authorList>
            <person name="Kikuchi T."/>
        </authorList>
    </citation>
    <scope>NUCLEOTIDE SEQUENCE</scope>
    <source>
        <strain evidence="13">PS1010</strain>
    </source>
</reference>
<protein>
    <recommendedName>
        <fullName evidence="15">Agrin</fullName>
    </recommendedName>
</protein>
<dbReference type="SMART" id="SM00274">
    <property type="entry name" value="FOLN"/>
    <property type="match status" value="8"/>
</dbReference>
<dbReference type="GO" id="GO:0005576">
    <property type="term" value="C:extracellular region"/>
    <property type="evidence" value="ECO:0007669"/>
    <property type="project" value="UniProtKB-SubCell"/>
</dbReference>
<keyword evidence="6" id="KW-0722">Serine protease inhibitor</keyword>
<dbReference type="CDD" id="cd00104">
    <property type="entry name" value="KAZAL_FS"/>
    <property type="match status" value="7"/>
</dbReference>
<dbReference type="PRINTS" id="PR00011">
    <property type="entry name" value="EGFLAMININ"/>
</dbReference>
<feature type="disulfide bond" evidence="9">
    <location>
        <begin position="788"/>
        <end position="800"/>
    </location>
</feature>
<dbReference type="PROSITE" id="PS51465">
    <property type="entry name" value="KAZAL_2"/>
    <property type="match status" value="9"/>
</dbReference>
<organism evidence="13 14">
    <name type="scientific">Caenorhabditis angaria</name>
    <dbReference type="NCBI Taxonomy" id="860376"/>
    <lineage>
        <taxon>Eukaryota</taxon>
        <taxon>Metazoa</taxon>
        <taxon>Ecdysozoa</taxon>
        <taxon>Nematoda</taxon>
        <taxon>Chromadorea</taxon>
        <taxon>Rhabditida</taxon>
        <taxon>Rhabditina</taxon>
        <taxon>Rhabditomorpha</taxon>
        <taxon>Rhabditoidea</taxon>
        <taxon>Rhabditidae</taxon>
        <taxon>Peloderinae</taxon>
        <taxon>Caenorhabditis</taxon>
    </lineage>
</organism>
<evidence type="ECO:0000259" key="12">
    <source>
        <dbReference type="PROSITE" id="PS51465"/>
    </source>
</evidence>
<dbReference type="PROSITE" id="PS50027">
    <property type="entry name" value="EGF_LAM_2"/>
    <property type="match status" value="2"/>
</dbReference>